<proteinExistence type="predicted"/>
<reference evidence="1 2" key="1">
    <citation type="journal article" date="2020" name="Nature">
        <title>Six reference-quality genomes reveal evolution of bat adaptations.</title>
        <authorList>
            <person name="Jebb D."/>
            <person name="Huang Z."/>
            <person name="Pippel M."/>
            <person name="Hughes G.M."/>
            <person name="Lavrichenko K."/>
            <person name="Devanna P."/>
            <person name="Winkler S."/>
            <person name="Jermiin L.S."/>
            <person name="Skirmuntt E.C."/>
            <person name="Katzourakis A."/>
            <person name="Burkitt-Gray L."/>
            <person name="Ray D.A."/>
            <person name="Sullivan K.A.M."/>
            <person name="Roscito J.G."/>
            <person name="Kirilenko B.M."/>
            <person name="Davalos L.M."/>
            <person name="Corthals A.P."/>
            <person name="Power M.L."/>
            <person name="Jones G."/>
            <person name="Ransome R.D."/>
            <person name="Dechmann D.K.N."/>
            <person name="Locatelli A.G."/>
            <person name="Puechmaille S.J."/>
            <person name="Fedrigo O."/>
            <person name="Jarvis E.D."/>
            <person name="Hiller M."/>
            <person name="Vernes S.C."/>
            <person name="Myers E.W."/>
            <person name="Teeling E.C."/>
        </authorList>
    </citation>
    <scope>NUCLEOTIDE SEQUENCE [LARGE SCALE GENOMIC DNA]</scope>
    <source>
        <strain evidence="1">MPipKuh1</strain>
        <tissue evidence="1">Flight muscle</tissue>
    </source>
</reference>
<comment type="caution">
    <text evidence="1">The sequence shown here is derived from an EMBL/GenBank/DDBJ whole genome shotgun (WGS) entry which is preliminary data.</text>
</comment>
<organism evidence="1 2">
    <name type="scientific">Pipistrellus kuhlii</name>
    <name type="common">Kuhl's pipistrelle</name>
    <dbReference type="NCBI Taxonomy" id="59472"/>
    <lineage>
        <taxon>Eukaryota</taxon>
        <taxon>Metazoa</taxon>
        <taxon>Chordata</taxon>
        <taxon>Craniata</taxon>
        <taxon>Vertebrata</taxon>
        <taxon>Euteleostomi</taxon>
        <taxon>Mammalia</taxon>
        <taxon>Eutheria</taxon>
        <taxon>Laurasiatheria</taxon>
        <taxon>Chiroptera</taxon>
        <taxon>Yangochiroptera</taxon>
        <taxon>Vespertilionidae</taxon>
        <taxon>Pipistrellus</taxon>
    </lineage>
</organism>
<protein>
    <submittedName>
        <fullName evidence="1">Uncharacterized protein</fullName>
    </submittedName>
</protein>
<gene>
    <name evidence="1" type="ORF">mPipKuh1_010298</name>
</gene>
<evidence type="ECO:0000313" key="1">
    <source>
        <dbReference type="EMBL" id="KAF6358471.1"/>
    </source>
</evidence>
<keyword evidence="2" id="KW-1185">Reference proteome</keyword>
<accession>A0A7J7Y923</accession>
<evidence type="ECO:0000313" key="2">
    <source>
        <dbReference type="Proteomes" id="UP000558488"/>
    </source>
</evidence>
<name>A0A7J7Y923_PIPKU</name>
<dbReference type="EMBL" id="JACAGB010000006">
    <property type="protein sequence ID" value="KAF6358471.1"/>
    <property type="molecule type" value="Genomic_DNA"/>
</dbReference>
<dbReference type="Proteomes" id="UP000558488">
    <property type="component" value="Unassembled WGS sequence"/>
</dbReference>
<sequence length="146" mass="16409">MRAHTPAHTQCTGSHIHSSWCNIRKTQGDIKAQRIHTTGVQVNHEREGVGIIFPFSRNIWLFDDFRTNVYIYPLKKKKTTNSKFTNSRFITGVYKRCVNKISISANPAASLGLCLVGITVPESLVTSFAMSPIFPHHPIPPIQLHS</sequence>
<dbReference type="AlphaFoldDB" id="A0A7J7Y923"/>